<dbReference type="InterPro" id="IPR029058">
    <property type="entry name" value="AB_hydrolase_fold"/>
</dbReference>
<evidence type="ECO:0000313" key="5">
    <source>
        <dbReference type="Proteomes" id="UP001530315"/>
    </source>
</evidence>
<dbReference type="Pfam" id="PF12697">
    <property type="entry name" value="Abhydrolase_6"/>
    <property type="match status" value="1"/>
</dbReference>
<keyword evidence="2" id="KW-0812">Transmembrane</keyword>
<evidence type="ECO:0000256" key="2">
    <source>
        <dbReference type="SAM" id="Phobius"/>
    </source>
</evidence>
<proteinExistence type="predicted"/>
<keyword evidence="5" id="KW-1185">Reference proteome</keyword>
<keyword evidence="2" id="KW-1133">Transmembrane helix</keyword>
<dbReference type="Proteomes" id="UP001530315">
    <property type="component" value="Unassembled WGS sequence"/>
</dbReference>
<dbReference type="PANTHER" id="PTHR43689:SF8">
    <property type="entry name" value="ALPHA_BETA-HYDROLASES SUPERFAMILY PROTEIN"/>
    <property type="match status" value="1"/>
</dbReference>
<keyword evidence="2" id="KW-0472">Membrane</keyword>
<accession>A0ABD3P071</accession>
<name>A0ABD3P071_9STRA</name>
<sequence>MASTGSHTGTTIAAAAAITLAVTTMYSLLLHRQRCRSWNPRVAWHLAGDHAELTSVLPAASEGDDNDDDDNEGGHPRLLTTVTRATTSGTDDRPKTTVVFLHGFGCTALEFGELARRTSRDLRVDAVTIDRIVLTDGRPLPRPRTAHVLAREVLTVLSRRKIDPPYLFVGHSYGGLVAQVAAELDQDGTIVSGLVLLDPAHERQFDPDAFPRDFASGMRLSPYLFRLYQHVLAPLGLLHLLDACDRFIFPPIHLIQCRKTRQAACQLYTNNPRAWSQVVDEWYGCLQTMESTTTAAETAVATWRLGDCQSPRTLADVVSGPDH</sequence>
<reference evidence="4 5" key="1">
    <citation type="submission" date="2024-10" db="EMBL/GenBank/DDBJ databases">
        <title>Updated reference genomes for cyclostephanoid diatoms.</title>
        <authorList>
            <person name="Roberts W.R."/>
            <person name="Alverson A.J."/>
        </authorList>
    </citation>
    <scope>NUCLEOTIDE SEQUENCE [LARGE SCALE GENOMIC DNA]</scope>
    <source>
        <strain evidence="4 5">AJA276-08</strain>
    </source>
</reference>
<feature type="transmembrane region" description="Helical" evidence="2">
    <location>
        <begin position="12"/>
        <end position="31"/>
    </location>
</feature>
<dbReference type="SUPFAM" id="SSF53474">
    <property type="entry name" value="alpha/beta-Hydrolases"/>
    <property type="match status" value="1"/>
</dbReference>
<protein>
    <recommendedName>
        <fullName evidence="3">AB hydrolase-1 domain-containing protein</fullName>
    </recommendedName>
</protein>
<feature type="region of interest" description="Disordered" evidence="1">
    <location>
        <begin position="59"/>
        <end position="90"/>
    </location>
</feature>
<organism evidence="4 5">
    <name type="scientific">Stephanodiscus triporus</name>
    <dbReference type="NCBI Taxonomy" id="2934178"/>
    <lineage>
        <taxon>Eukaryota</taxon>
        <taxon>Sar</taxon>
        <taxon>Stramenopiles</taxon>
        <taxon>Ochrophyta</taxon>
        <taxon>Bacillariophyta</taxon>
        <taxon>Coscinodiscophyceae</taxon>
        <taxon>Thalassiosirophycidae</taxon>
        <taxon>Stephanodiscales</taxon>
        <taxon>Stephanodiscaceae</taxon>
        <taxon>Stephanodiscus</taxon>
    </lineage>
</organism>
<dbReference type="EMBL" id="JALLAZ020001080">
    <property type="protein sequence ID" value="KAL3781196.1"/>
    <property type="molecule type" value="Genomic_DNA"/>
</dbReference>
<comment type="caution">
    <text evidence="4">The sequence shown here is derived from an EMBL/GenBank/DDBJ whole genome shotgun (WGS) entry which is preliminary data.</text>
</comment>
<evidence type="ECO:0000313" key="4">
    <source>
        <dbReference type="EMBL" id="KAL3781196.1"/>
    </source>
</evidence>
<feature type="compositionally biased region" description="Acidic residues" evidence="1">
    <location>
        <begin position="62"/>
        <end position="71"/>
    </location>
</feature>
<feature type="compositionally biased region" description="Polar residues" evidence="1">
    <location>
        <begin position="80"/>
        <end position="89"/>
    </location>
</feature>
<gene>
    <name evidence="4" type="ORF">ACHAW5_007008</name>
</gene>
<dbReference type="Gene3D" id="3.40.50.1820">
    <property type="entry name" value="alpha/beta hydrolase"/>
    <property type="match status" value="1"/>
</dbReference>
<evidence type="ECO:0000256" key="1">
    <source>
        <dbReference type="SAM" id="MobiDB-lite"/>
    </source>
</evidence>
<dbReference type="AlphaFoldDB" id="A0ABD3P071"/>
<feature type="domain" description="AB hydrolase-1" evidence="3">
    <location>
        <begin position="98"/>
        <end position="279"/>
    </location>
</feature>
<evidence type="ECO:0000259" key="3">
    <source>
        <dbReference type="Pfam" id="PF12697"/>
    </source>
</evidence>
<dbReference type="InterPro" id="IPR000073">
    <property type="entry name" value="AB_hydrolase_1"/>
</dbReference>
<dbReference type="PANTHER" id="PTHR43689">
    <property type="entry name" value="HYDROLASE"/>
    <property type="match status" value="1"/>
</dbReference>